<reference evidence="1 2" key="1">
    <citation type="submission" date="2021-12" db="EMBL/GenBank/DDBJ databases">
        <title>A phylogenomic analysis of Limosilactobacillus reuteri reveals ancient and stable evolutionary relationships with rodents and birds and zoonotic transmission to humans.</title>
        <authorList>
            <person name="Li F."/>
            <person name="Li X."/>
            <person name="Cheng C."/>
            <person name="Tollenaar S."/>
            <person name="Zhang J.S."/>
            <person name="Simpson D."/>
            <person name="Tasseva G."/>
            <person name="Perez-Munoz M.E."/>
            <person name="Frese S."/>
            <person name="Gaenzle M.G."/>
            <person name="Walter J."/>
            <person name="Zheng J."/>
        </authorList>
    </citation>
    <scope>NUCLEOTIDE SEQUENCE [LARGE SCALE GENOMIC DNA]</scope>
    <source>
        <strain evidence="1 2">BG-MG3-B</strain>
    </source>
</reference>
<organism evidence="1 2">
    <name type="scientific">Limosilactobacillus agrestis</name>
    <dbReference type="NCBI Taxonomy" id="2759748"/>
    <lineage>
        <taxon>Bacteria</taxon>
        <taxon>Bacillati</taxon>
        <taxon>Bacillota</taxon>
        <taxon>Bacilli</taxon>
        <taxon>Lactobacillales</taxon>
        <taxon>Lactobacillaceae</taxon>
        <taxon>Limosilactobacillus</taxon>
    </lineage>
</organism>
<protein>
    <submittedName>
        <fullName evidence="1">Uncharacterized protein</fullName>
    </submittedName>
</protein>
<sequence length="66" mass="7920">MTDQEFYEEQYSDYKEFPNYYKKLVEYSVKFKELVPLGFQQPSEEELAKAIKENAPLQNPNDGAWY</sequence>
<proteinExistence type="predicted"/>
<dbReference type="RefSeq" id="WP_231823255.1">
    <property type="nucleotide sequence ID" value="NZ_JAJPDE010000062.1"/>
</dbReference>
<comment type="caution">
    <text evidence="1">The sequence shown here is derived from an EMBL/GenBank/DDBJ whole genome shotgun (WGS) entry which is preliminary data.</text>
</comment>
<evidence type="ECO:0000313" key="1">
    <source>
        <dbReference type="EMBL" id="MCD7130560.1"/>
    </source>
</evidence>
<evidence type="ECO:0000313" key="2">
    <source>
        <dbReference type="Proteomes" id="UP001199710"/>
    </source>
</evidence>
<gene>
    <name evidence="1" type="ORF">LTY36_05060</name>
</gene>
<dbReference type="Proteomes" id="UP001199710">
    <property type="component" value="Unassembled WGS sequence"/>
</dbReference>
<dbReference type="EMBL" id="JAJPDE010000062">
    <property type="protein sequence ID" value="MCD7130560.1"/>
    <property type="molecule type" value="Genomic_DNA"/>
</dbReference>
<keyword evidence="2" id="KW-1185">Reference proteome</keyword>
<accession>A0ABS8R7C0</accession>
<name>A0ABS8R7C0_9LACO</name>